<organism evidence="1 2">
    <name type="scientific">Inconstantimicrobium mannanitabidum</name>
    <dbReference type="NCBI Taxonomy" id="1604901"/>
    <lineage>
        <taxon>Bacteria</taxon>
        <taxon>Bacillati</taxon>
        <taxon>Bacillota</taxon>
        <taxon>Clostridia</taxon>
        <taxon>Eubacteriales</taxon>
        <taxon>Clostridiaceae</taxon>
        <taxon>Inconstantimicrobium</taxon>
    </lineage>
</organism>
<comment type="caution">
    <text evidence="1">The sequence shown here is derived from an EMBL/GenBank/DDBJ whole genome shotgun (WGS) entry which is preliminary data.</text>
</comment>
<evidence type="ECO:0000313" key="2">
    <source>
        <dbReference type="Proteomes" id="UP001058074"/>
    </source>
</evidence>
<proteinExistence type="predicted"/>
<protein>
    <submittedName>
        <fullName evidence="1">TIGR03943 family protein</fullName>
    </submittedName>
</protein>
<reference evidence="1" key="1">
    <citation type="journal article" date="2025" name="Int. J. Syst. Evol. Microbiol.">
        <title>Inconstantimicrobium mannanitabidum sp. nov., a novel member of the family Clostridiaceae isolated from anoxic soil under the treatment of reductive soil disinfestation.</title>
        <authorList>
            <person name="Ueki A."/>
            <person name="Tonouchi A."/>
            <person name="Honma S."/>
            <person name="Kaku N."/>
            <person name="Ueki K."/>
        </authorList>
    </citation>
    <scope>NUCLEOTIDE SEQUENCE</scope>
    <source>
        <strain evidence="1">TW13</strain>
    </source>
</reference>
<sequence length="228" mass="26192">MRRFNLNEFLWFVILSLFMMIIAYGIASGNIYNILTQRLVKFLWIAVVIIGLLILVQVPKIFTIPDRTGVKKSNAIFILALSIMFIGVMQAPIVTLSKQVQVVVQDENHQHDEEERIPDGVINVTDKNFYGYLEEIQKDLGKFENRDISLKGRVIKQNGRYIITKNVMNCCAADAKTYGIFIDIRPTMSLEEGREYVVAGKLQKIEVKHNNKYIELPEIKDVKLVTKL</sequence>
<gene>
    <name evidence="1" type="ORF">rsdtw13_36260</name>
</gene>
<dbReference type="Proteomes" id="UP001058074">
    <property type="component" value="Unassembled WGS sequence"/>
</dbReference>
<name>A0ACB5RGZ4_9CLOT</name>
<keyword evidence="2" id="KW-1185">Reference proteome</keyword>
<evidence type="ECO:0000313" key="1">
    <source>
        <dbReference type="EMBL" id="GKX68368.1"/>
    </source>
</evidence>
<accession>A0ACB5RGZ4</accession>
<dbReference type="EMBL" id="BROD01000001">
    <property type="protein sequence ID" value="GKX68368.1"/>
    <property type="molecule type" value="Genomic_DNA"/>
</dbReference>